<protein>
    <submittedName>
        <fullName evidence="2">Uncharacterized protein</fullName>
    </submittedName>
</protein>
<sequence length="197" mass="21958">MHLATLSSTALLAALGACSVVSRKAAPPWPLEDPGGYTIEDFPFLDIVERTALDPYIYLGKPDFGFPRVFRCLPFEEGDADPVGCSFVIPKWEKMANSDGNIVIKGGQCKAISLRCCQGTVCAPKKIDVVVGPKELTDLMWFKHSDKCIIQFTGAIFMDDGWDYLVMMGRPPRCQKKAYRPGGERRSLVNESFWDER</sequence>
<feature type="chain" id="PRO_5040495715" evidence="1">
    <location>
        <begin position="26"/>
        <end position="197"/>
    </location>
</feature>
<keyword evidence="3" id="KW-1185">Reference proteome</keyword>
<reference evidence="2" key="1">
    <citation type="submission" date="2021-08" db="EMBL/GenBank/DDBJ databases">
        <title>Chromosome-Level Trichoderma cornu-damae using Hi-C Data.</title>
        <authorList>
            <person name="Kim C.S."/>
        </authorList>
    </citation>
    <scope>NUCLEOTIDE SEQUENCE</scope>
    <source>
        <strain evidence="2">KA19-0412C</strain>
    </source>
</reference>
<dbReference type="EMBL" id="JAIWOZ010000001">
    <property type="protein sequence ID" value="KAH6611540.1"/>
    <property type="molecule type" value="Genomic_DNA"/>
</dbReference>
<feature type="signal peptide" evidence="1">
    <location>
        <begin position="1"/>
        <end position="25"/>
    </location>
</feature>
<accession>A0A9P8QSJ9</accession>
<evidence type="ECO:0000256" key="1">
    <source>
        <dbReference type="SAM" id="SignalP"/>
    </source>
</evidence>
<evidence type="ECO:0000313" key="3">
    <source>
        <dbReference type="Proteomes" id="UP000827724"/>
    </source>
</evidence>
<organism evidence="2 3">
    <name type="scientific">Trichoderma cornu-damae</name>
    <dbReference type="NCBI Taxonomy" id="654480"/>
    <lineage>
        <taxon>Eukaryota</taxon>
        <taxon>Fungi</taxon>
        <taxon>Dikarya</taxon>
        <taxon>Ascomycota</taxon>
        <taxon>Pezizomycotina</taxon>
        <taxon>Sordariomycetes</taxon>
        <taxon>Hypocreomycetidae</taxon>
        <taxon>Hypocreales</taxon>
        <taxon>Hypocreaceae</taxon>
        <taxon>Trichoderma</taxon>
    </lineage>
</organism>
<keyword evidence="1" id="KW-0732">Signal</keyword>
<gene>
    <name evidence="2" type="ORF">Trco_001560</name>
</gene>
<name>A0A9P8QSJ9_9HYPO</name>
<evidence type="ECO:0000313" key="2">
    <source>
        <dbReference type="EMBL" id="KAH6611540.1"/>
    </source>
</evidence>
<dbReference type="OrthoDB" id="4891219at2759"/>
<comment type="caution">
    <text evidence="2">The sequence shown here is derived from an EMBL/GenBank/DDBJ whole genome shotgun (WGS) entry which is preliminary data.</text>
</comment>
<dbReference type="Proteomes" id="UP000827724">
    <property type="component" value="Unassembled WGS sequence"/>
</dbReference>
<proteinExistence type="predicted"/>
<dbReference type="AlphaFoldDB" id="A0A9P8QSJ9"/>